<comment type="caution">
    <text evidence="1">The sequence shown here is derived from an EMBL/GenBank/DDBJ whole genome shotgun (WGS) entry which is preliminary data.</text>
</comment>
<evidence type="ECO:0000313" key="2">
    <source>
        <dbReference type="Proteomes" id="UP000796880"/>
    </source>
</evidence>
<keyword evidence="2" id="KW-1185">Reference proteome</keyword>
<protein>
    <submittedName>
        <fullName evidence="1">Uncharacterized protein</fullName>
    </submittedName>
</protein>
<name>A0A8K0H3L6_9ROSA</name>
<evidence type="ECO:0000313" key="1">
    <source>
        <dbReference type="EMBL" id="KAF3445122.1"/>
    </source>
</evidence>
<dbReference type="Proteomes" id="UP000796880">
    <property type="component" value="Unassembled WGS sequence"/>
</dbReference>
<gene>
    <name evidence="1" type="ORF">FNV43_RR14815</name>
</gene>
<organism evidence="1 2">
    <name type="scientific">Rhamnella rubrinervis</name>
    <dbReference type="NCBI Taxonomy" id="2594499"/>
    <lineage>
        <taxon>Eukaryota</taxon>
        <taxon>Viridiplantae</taxon>
        <taxon>Streptophyta</taxon>
        <taxon>Embryophyta</taxon>
        <taxon>Tracheophyta</taxon>
        <taxon>Spermatophyta</taxon>
        <taxon>Magnoliopsida</taxon>
        <taxon>eudicotyledons</taxon>
        <taxon>Gunneridae</taxon>
        <taxon>Pentapetalae</taxon>
        <taxon>rosids</taxon>
        <taxon>fabids</taxon>
        <taxon>Rosales</taxon>
        <taxon>Rhamnaceae</taxon>
        <taxon>rhamnoid group</taxon>
        <taxon>Rhamneae</taxon>
        <taxon>Rhamnella</taxon>
    </lineage>
</organism>
<sequence length="148" mass="17000">MVMALDEPRFELEEHRRNLSSVMSYVTAKNAIDTKCWILAGPIQHYILGPCFRKDITSEVQCIYDEQGPEKFPYEWEFGASHEIDSQLVDPINHSWAKMSIGPYLRFNSHPIIKDITKAEDNFDIDDFLIDHNPTTQNSDHGLTSTGL</sequence>
<accession>A0A8K0H3L6</accession>
<dbReference type="EMBL" id="VOIH02000006">
    <property type="protein sequence ID" value="KAF3445122.1"/>
    <property type="molecule type" value="Genomic_DNA"/>
</dbReference>
<proteinExistence type="predicted"/>
<reference evidence="1" key="1">
    <citation type="submission" date="2020-03" db="EMBL/GenBank/DDBJ databases">
        <title>A high-quality chromosome-level genome assembly of a woody plant with both climbing and erect habits, Rhamnella rubrinervis.</title>
        <authorList>
            <person name="Lu Z."/>
            <person name="Yang Y."/>
            <person name="Zhu X."/>
            <person name="Sun Y."/>
        </authorList>
    </citation>
    <scope>NUCLEOTIDE SEQUENCE</scope>
    <source>
        <strain evidence="1">BYM</strain>
        <tissue evidence="1">Leaf</tissue>
    </source>
</reference>
<dbReference type="AlphaFoldDB" id="A0A8K0H3L6"/>